<gene>
    <name evidence="1" type="ORF">RSOL_219300</name>
</gene>
<evidence type="ECO:0000313" key="1">
    <source>
        <dbReference type="EMBL" id="EUC57342.1"/>
    </source>
</evidence>
<comment type="caution">
    <text evidence="1">The sequence shown here is derived from an EMBL/GenBank/DDBJ whole genome shotgun (WGS) entry which is preliminary data.</text>
</comment>
<proteinExistence type="predicted"/>
<reference evidence="2" key="1">
    <citation type="journal article" date="2014" name="Genome Announc.">
        <title>Draft genome sequence of the plant-pathogenic soil fungus Rhizoctonia solani anastomosis group 3 strain Rhs1AP.</title>
        <authorList>
            <person name="Cubeta M.A."/>
            <person name="Thomas E."/>
            <person name="Dean R.A."/>
            <person name="Jabaji S."/>
            <person name="Neate S.M."/>
            <person name="Tavantzis S."/>
            <person name="Toda T."/>
            <person name="Vilgalys R."/>
            <person name="Bharathan N."/>
            <person name="Fedorova-Abrams N."/>
            <person name="Pakala S.B."/>
            <person name="Pakala S.M."/>
            <person name="Zafar N."/>
            <person name="Joardar V."/>
            <person name="Losada L."/>
            <person name="Nierman W.C."/>
        </authorList>
    </citation>
    <scope>NUCLEOTIDE SEQUENCE [LARGE SCALE GENOMIC DNA]</scope>
    <source>
        <strain evidence="2">AG-3</strain>
    </source>
</reference>
<evidence type="ECO:0000313" key="2">
    <source>
        <dbReference type="Proteomes" id="UP000030108"/>
    </source>
</evidence>
<dbReference type="EMBL" id="JATN01000322">
    <property type="protein sequence ID" value="EUC57342.1"/>
    <property type="molecule type" value="Genomic_DNA"/>
</dbReference>
<dbReference type="Proteomes" id="UP000030108">
    <property type="component" value="Unassembled WGS sequence"/>
</dbReference>
<organism evidence="1 2">
    <name type="scientific">Rhizoctonia solani AG-3 Rhs1AP</name>
    <dbReference type="NCBI Taxonomy" id="1086054"/>
    <lineage>
        <taxon>Eukaryota</taxon>
        <taxon>Fungi</taxon>
        <taxon>Dikarya</taxon>
        <taxon>Basidiomycota</taxon>
        <taxon>Agaricomycotina</taxon>
        <taxon>Agaricomycetes</taxon>
        <taxon>Cantharellales</taxon>
        <taxon>Ceratobasidiaceae</taxon>
        <taxon>Rhizoctonia</taxon>
    </lineage>
</organism>
<dbReference type="AlphaFoldDB" id="X8J5W6"/>
<protein>
    <submittedName>
        <fullName evidence="1">Uncharacterized protein</fullName>
    </submittedName>
</protein>
<accession>X8J5W6</accession>
<feature type="non-terminal residue" evidence="1">
    <location>
        <position position="212"/>
    </location>
</feature>
<sequence length="212" mass="23346">MSHIQQGEKLSIHEQVANPFAASISVQYTKPGASPVPEAAHPSIQYAARLAVNLIAAGNFDVPAWEAALVPYFELVTASPEPATIARVLLLRSANKADDAEGDNCWTSDDATSSLPAFEVFSIPPSALGLCVSPTVVCRVRESAEDARPLKGQARLQLEQFPASADRLEIRLAHRLLDIRERTAERRERNLTLFLFRIEEIHAGRMTFLEYP</sequence>
<name>X8J5W6_9AGAM</name>